<evidence type="ECO:0000313" key="1">
    <source>
        <dbReference type="EMBL" id="MFC6021875.1"/>
    </source>
</evidence>
<reference evidence="2" key="1">
    <citation type="journal article" date="2019" name="Int. J. Syst. Evol. Microbiol.">
        <title>The Global Catalogue of Microorganisms (GCM) 10K type strain sequencing project: providing services to taxonomists for standard genome sequencing and annotation.</title>
        <authorList>
            <consortium name="The Broad Institute Genomics Platform"/>
            <consortium name="The Broad Institute Genome Sequencing Center for Infectious Disease"/>
            <person name="Wu L."/>
            <person name="Ma J."/>
        </authorList>
    </citation>
    <scope>NUCLEOTIDE SEQUENCE [LARGE SCALE GENOMIC DNA]</scope>
    <source>
        <strain evidence="2">ZS-35-S2</strain>
    </source>
</reference>
<dbReference type="EMBL" id="JBHSPR010000053">
    <property type="protein sequence ID" value="MFC6021875.1"/>
    <property type="molecule type" value="Genomic_DNA"/>
</dbReference>
<proteinExistence type="predicted"/>
<dbReference type="RefSeq" id="WP_377430651.1">
    <property type="nucleotide sequence ID" value="NZ_JBHSPR010000053.1"/>
</dbReference>
<evidence type="ECO:0000313" key="2">
    <source>
        <dbReference type="Proteomes" id="UP001596203"/>
    </source>
</evidence>
<gene>
    <name evidence="1" type="ORF">ACFP2T_37650</name>
</gene>
<organism evidence="1 2">
    <name type="scientific">Plantactinospora solaniradicis</name>
    <dbReference type="NCBI Taxonomy" id="1723736"/>
    <lineage>
        <taxon>Bacteria</taxon>
        <taxon>Bacillati</taxon>
        <taxon>Actinomycetota</taxon>
        <taxon>Actinomycetes</taxon>
        <taxon>Micromonosporales</taxon>
        <taxon>Micromonosporaceae</taxon>
        <taxon>Plantactinospora</taxon>
    </lineage>
</organism>
<accession>A0ABW1KK59</accession>
<comment type="caution">
    <text evidence="1">The sequence shown here is derived from an EMBL/GenBank/DDBJ whole genome shotgun (WGS) entry which is preliminary data.</text>
</comment>
<protein>
    <submittedName>
        <fullName evidence="1">Uncharacterized protein</fullName>
    </submittedName>
</protein>
<sequence length="46" mass="5795">MARKGRRRIVGKWATIEQAYREKELRALLLDLRREWTRRKNEKKKR</sequence>
<dbReference type="Proteomes" id="UP001596203">
    <property type="component" value="Unassembled WGS sequence"/>
</dbReference>
<keyword evidence="2" id="KW-1185">Reference proteome</keyword>
<name>A0ABW1KK59_9ACTN</name>